<dbReference type="GO" id="GO:0005737">
    <property type="term" value="C:cytoplasm"/>
    <property type="evidence" value="ECO:0007669"/>
    <property type="project" value="TreeGrafter"/>
</dbReference>
<protein>
    <submittedName>
        <fullName evidence="3">Unannotated protein</fullName>
    </submittedName>
</protein>
<dbReference type="InterPro" id="IPR013783">
    <property type="entry name" value="Ig-like_fold"/>
</dbReference>
<dbReference type="GO" id="GO:0005634">
    <property type="term" value="C:nucleus"/>
    <property type="evidence" value="ECO:0007669"/>
    <property type="project" value="TreeGrafter"/>
</dbReference>
<accession>A0A6J6BNL0</accession>
<dbReference type="PANTHER" id="PTHR10343:SF84">
    <property type="entry name" value="5'-AMP-ACTIVATED PROTEIN KINASE SUBUNIT BETA-1"/>
    <property type="match status" value="1"/>
</dbReference>
<organism evidence="3">
    <name type="scientific">freshwater metagenome</name>
    <dbReference type="NCBI Taxonomy" id="449393"/>
    <lineage>
        <taxon>unclassified sequences</taxon>
        <taxon>metagenomes</taxon>
        <taxon>ecological metagenomes</taxon>
    </lineage>
</organism>
<evidence type="ECO:0000256" key="1">
    <source>
        <dbReference type="ARBA" id="ARBA00010926"/>
    </source>
</evidence>
<sequence>MLAGLVPITKGRLVLKIQAVDDSRVKVTFALPSDEVAGNVSVLGDFNGWDPTAHPLKKRSNGTRSAVVELPPGEYRFKYRTDAGEWFCDPQVAETVHNEFDTTDSLLRV</sequence>
<dbReference type="InterPro" id="IPR014756">
    <property type="entry name" value="Ig_E-set"/>
</dbReference>
<gene>
    <name evidence="3" type="ORF">UFOPK1493_00254</name>
</gene>
<dbReference type="GO" id="GO:0031588">
    <property type="term" value="C:nucleotide-activated protein kinase complex"/>
    <property type="evidence" value="ECO:0007669"/>
    <property type="project" value="TreeGrafter"/>
</dbReference>
<dbReference type="PANTHER" id="PTHR10343">
    <property type="entry name" value="5'-AMP-ACTIVATED PROTEIN KINASE , BETA SUBUNIT"/>
    <property type="match status" value="1"/>
</dbReference>
<dbReference type="EMBL" id="CAEZSR010000005">
    <property type="protein sequence ID" value="CAB4540651.1"/>
    <property type="molecule type" value="Genomic_DNA"/>
</dbReference>
<feature type="domain" description="AMP-activated protein kinase glycogen-binding" evidence="2">
    <location>
        <begin position="37"/>
        <end position="103"/>
    </location>
</feature>
<reference evidence="3" key="1">
    <citation type="submission" date="2020-05" db="EMBL/GenBank/DDBJ databases">
        <authorList>
            <person name="Chiriac C."/>
            <person name="Salcher M."/>
            <person name="Ghai R."/>
            <person name="Kavagutti S V."/>
        </authorList>
    </citation>
    <scope>NUCLEOTIDE SEQUENCE</scope>
</reference>
<dbReference type="CDD" id="cd07184">
    <property type="entry name" value="E_set_Isoamylase_like_N"/>
    <property type="match status" value="1"/>
</dbReference>
<dbReference type="InterPro" id="IPR032640">
    <property type="entry name" value="AMPK1_CBM"/>
</dbReference>
<dbReference type="SUPFAM" id="SSF81296">
    <property type="entry name" value="E set domains"/>
    <property type="match status" value="1"/>
</dbReference>
<dbReference type="InterPro" id="IPR050827">
    <property type="entry name" value="CRP1_MDG1_kinase"/>
</dbReference>
<proteinExistence type="inferred from homology"/>
<comment type="similarity">
    <text evidence="1">Belongs to the 5'-AMP-activated protein kinase beta subunit family.</text>
</comment>
<evidence type="ECO:0000259" key="2">
    <source>
        <dbReference type="Pfam" id="PF16561"/>
    </source>
</evidence>
<dbReference type="GO" id="GO:0019901">
    <property type="term" value="F:protein kinase binding"/>
    <property type="evidence" value="ECO:0007669"/>
    <property type="project" value="TreeGrafter"/>
</dbReference>
<dbReference type="GO" id="GO:0007165">
    <property type="term" value="P:signal transduction"/>
    <property type="evidence" value="ECO:0007669"/>
    <property type="project" value="TreeGrafter"/>
</dbReference>
<dbReference type="Pfam" id="PF16561">
    <property type="entry name" value="AMPK1_CBM"/>
    <property type="match status" value="1"/>
</dbReference>
<name>A0A6J6BNL0_9ZZZZ</name>
<dbReference type="AlphaFoldDB" id="A0A6J6BNL0"/>
<dbReference type="Gene3D" id="2.60.40.10">
    <property type="entry name" value="Immunoglobulins"/>
    <property type="match status" value="1"/>
</dbReference>
<evidence type="ECO:0000313" key="3">
    <source>
        <dbReference type="EMBL" id="CAB4540651.1"/>
    </source>
</evidence>